<evidence type="ECO:0000256" key="11">
    <source>
        <dbReference type="SAM" id="Phobius"/>
    </source>
</evidence>
<dbReference type="PROSITE" id="PS00211">
    <property type="entry name" value="ABC_TRANSPORTER_1"/>
    <property type="match status" value="1"/>
</dbReference>
<dbReference type="SMART" id="SM00382">
    <property type="entry name" value="AAA"/>
    <property type="match status" value="1"/>
</dbReference>
<dbReference type="PROSITE" id="PS50929">
    <property type="entry name" value="ABC_TM1F"/>
    <property type="match status" value="1"/>
</dbReference>
<keyword evidence="6" id="KW-0547">Nucleotide-binding</keyword>
<evidence type="ECO:0000256" key="8">
    <source>
        <dbReference type="ARBA" id="ARBA00022989"/>
    </source>
</evidence>
<dbReference type="Pfam" id="PF00005">
    <property type="entry name" value="ABC_tran"/>
    <property type="match status" value="1"/>
</dbReference>
<feature type="transmembrane region" description="Helical" evidence="11">
    <location>
        <begin position="158"/>
        <end position="179"/>
    </location>
</feature>
<dbReference type="InterPro" id="IPR036640">
    <property type="entry name" value="ABC1_TM_sf"/>
</dbReference>
<dbReference type="InterPro" id="IPR003593">
    <property type="entry name" value="AAA+_ATPase"/>
</dbReference>
<dbReference type="InterPro" id="IPR039421">
    <property type="entry name" value="Type_1_exporter"/>
</dbReference>
<dbReference type="FunFam" id="3.40.50.300:FF:000221">
    <property type="entry name" value="Multidrug ABC transporter ATP-binding protein"/>
    <property type="match status" value="1"/>
</dbReference>
<dbReference type="GO" id="GO:0005886">
    <property type="term" value="C:plasma membrane"/>
    <property type="evidence" value="ECO:0007669"/>
    <property type="project" value="UniProtKB-SubCell"/>
</dbReference>
<dbReference type="AlphaFoldDB" id="A0A179B1E2"/>
<evidence type="ECO:0000256" key="10">
    <source>
        <dbReference type="ARBA" id="ARBA00023455"/>
    </source>
</evidence>
<protein>
    <submittedName>
        <fullName evidence="14">Multidrug ABC transporter ATP-binding protein</fullName>
    </submittedName>
</protein>
<comment type="similarity">
    <text evidence="10">Belongs to the ABC transporter superfamily. Siderophore-Fe(3+) uptake transporter (SIUT) (TC 3.A.1.21) family.</text>
</comment>
<dbReference type="RefSeq" id="WP_064231748.1">
    <property type="nucleotide sequence ID" value="NZ_LVZK01000002.1"/>
</dbReference>
<keyword evidence="2" id="KW-0813">Transport</keyword>
<dbReference type="Gene3D" id="1.20.1560.10">
    <property type="entry name" value="ABC transporter type 1, transmembrane domain"/>
    <property type="match status" value="1"/>
</dbReference>
<dbReference type="SUPFAM" id="SSF90123">
    <property type="entry name" value="ABC transporter transmembrane region"/>
    <property type="match status" value="1"/>
</dbReference>
<dbReference type="PROSITE" id="PS50893">
    <property type="entry name" value="ABC_TRANSPORTER_2"/>
    <property type="match status" value="1"/>
</dbReference>
<sequence length="583" mass="63429">MRIRQFIGRREWLLAAIAFATIVLQVYFDLKVPEYMQEITKRIVTPGTRMQDVLGEGSLMLASALGSMAAMVATGYCTAVIGTRVSRRMRADVFEKVLSFSLPEVGKFGTPSLVTRSTNDVNQVQLFIVMGVQMLVKSPILAVWAMTKISGANGTWTAATSIAVAVLVVLLGAVTAVVMPRLMRMQRITDDLNRVTREHLTGLRVIRSYNAQRFHEGRFEETNAELTRNNTQVMAAFALLMPALTALMTALTLAIYTLGAGMIDSASGAERITLFTQMVVFSAYALQIVGAFMMLAFIFVFLPRARVSWKRILEVLDAKPSIRDGGASVGRSGFKGTVEFKNVSFRYPDAEDDALKEISFTAEPGQTVAVIGSTGSGKSSIVNLIPRFYDVREGQVLLDGRDVREWTQEALRNRISLVPQKATLFSGTIASNIDYGKGTKELAPADVVEAARVANASEFIATKEDDYASAVAQGGSNFSGGQKQRLSIARAVARDGEVMIFDDSFSALDYKTDRDVRAALRDAAAGATIIIVAQRIGTVRNADKILVVDKGRIVGIGTHDELFASNPVYREIALSQLSEGELA</sequence>
<dbReference type="GO" id="GO:0005524">
    <property type="term" value="F:ATP binding"/>
    <property type="evidence" value="ECO:0007669"/>
    <property type="project" value="UniProtKB-KW"/>
</dbReference>
<feature type="transmembrane region" description="Helical" evidence="11">
    <location>
        <begin position="233"/>
        <end position="258"/>
    </location>
</feature>
<keyword evidence="7 14" id="KW-0067">ATP-binding</keyword>
<keyword evidence="8 11" id="KW-1133">Transmembrane helix</keyword>
<dbReference type="InterPro" id="IPR011527">
    <property type="entry name" value="ABC1_TM_dom"/>
</dbReference>
<evidence type="ECO:0000313" key="14">
    <source>
        <dbReference type="EMBL" id="OAP85536.1"/>
    </source>
</evidence>
<evidence type="ECO:0000259" key="12">
    <source>
        <dbReference type="PROSITE" id="PS50893"/>
    </source>
</evidence>
<evidence type="ECO:0000256" key="9">
    <source>
        <dbReference type="ARBA" id="ARBA00023136"/>
    </source>
</evidence>
<evidence type="ECO:0000256" key="1">
    <source>
        <dbReference type="ARBA" id="ARBA00004429"/>
    </source>
</evidence>
<evidence type="ECO:0000256" key="7">
    <source>
        <dbReference type="ARBA" id="ARBA00022840"/>
    </source>
</evidence>
<evidence type="ECO:0000313" key="15">
    <source>
        <dbReference type="Proteomes" id="UP000078368"/>
    </source>
</evidence>
<feature type="domain" description="ABC transporter" evidence="12">
    <location>
        <begin position="338"/>
        <end position="575"/>
    </location>
</feature>
<feature type="transmembrane region" description="Helical" evidence="11">
    <location>
        <begin position="59"/>
        <end position="81"/>
    </location>
</feature>
<reference evidence="14 15" key="1">
    <citation type="submission" date="2016-04" db="EMBL/GenBank/DDBJ databases">
        <title>Peptidophaga gingivicola gen. nov., sp. nov., isolated from human subgingival plaque.</title>
        <authorList>
            <person name="Beall C.J."/>
            <person name="Mokrzan E.M."/>
            <person name="Griffen A.L."/>
            <person name="Leys E.J."/>
        </authorList>
    </citation>
    <scope>NUCLEOTIDE SEQUENCE [LARGE SCALE GENOMIC DNA]</scope>
    <source>
        <strain evidence="14 15">BA112</strain>
    </source>
</reference>
<feature type="domain" description="ABC transmembrane type-1" evidence="13">
    <location>
        <begin position="16"/>
        <end position="304"/>
    </location>
</feature>
<dbReference type="InterPro" id="IPR027417">
    <property type="entry name" value="P-loop_NTPase"/>
</dbReference>
<evidence type="ECO:0000256" key="2">
    <source>
        <dbReference type="ARBA" id="ARBA00022448"/>
    </source>
</evidence>
<organism evidence="14 15">
    <name type="scientific">Peptidiphaga gingivicola</name>
    <dbReference type="NCBI Taxonomy" id="2741497"/>
    <lineage>
        <taxon>Bacteria</taxon>
        <taxon>Bacillati</taxon>
        <taxon>Actinomycetota</taxon>
        <taxon>Actinomycetes</taxon>
        <taxon>Actinomycetales</taxon>
        <taxon>Actinomycetaceae</taxon>
        <taxon>Peptidiphaga</taxon>
    </lineage>
</organism>
<evidence type="ECO:0000256" key="6">
    <source>
        <dbReference type="ARBA" id="ARBA00022741"/>
    </source>
</evidence>
<dbReference type="PANTHER" id="PTHR24221">
    <property type="entry name" value="ATP-BINDING CASSETTE SUB-FAMILY B"/>
    <property type="match status" value="1"/>
</dbReference>
<keyword evidence="15" id="KW-1185">Reference proteome</keyword>
<keyword evidence="5 11" id="KW-0812">Transmembrane</keyword>
<dbReference type="Proteomes" id="UP000078368">
    <property type="component" value="Unassembled WGS sequence"/>
</dbReference>
<evidence type="ECO:0000256" key="4">
    <source>
        <dbReference type="ARBA" id="ARBA00022519"/>
    </source>
</evidence>
<dbReference type="Gene3D" id="3.40.50.300">
    <property type="entry name" value="P-loop containing nucleotide triphosphate hydrolases"/>
    <property type="match status" value="1"/>
</dbReference>
<keyword evidence="9 11" id="KW-0472">Membrane</keyword>
<feature type="transmembrane region" description="Helical" evidence="11">
    <location>
        <begin position="12"/>
        <end position="28"/>
    </location>
</feature>
<comment type="subcellular location">
    <subcellularLocation>
        <location evidence="1">Cell inner membrane</location>
        <topology evidence="1">Multi-pass membrane protein</topology>
    </subcellularLocation>
</comment>
<dbReference type="GO" id="GO:0016887">
    <property type="term" value="F:ATP hydrolysis activity"/>
    <property type="evidence" value="ECO:0007669"/>
    <property type="project" value="InterPro"/>
</dbReference>
<dbReference type="STRING" id="1823756.A4H34_07990"/>
<feature type="transmembrane region" description="Helical" evidence="11">
    <location>
        <begin position="278"/>
        <end position="302"/>
    </location>
</feature>
<keyword evidence="4" id="KW-0997">Cell inner membrane</keyword>
<name>A0A179B1E2_9ACTO</name>
<accession>A0A179B1E2</accession>
<dbReference type="OrthoDB" id="9806127at2"/>
<dbReference type="GO" id="GO:0140359">
    <property type="term" value="F:ABC-type transporter activity"/>
    <property type="evidence" value="ECO:0007669"/>
    <property type="project" value="InterPro"/>
</dbReference>
<dbReference type="EMBL" id="LVZK01000002">
    <property type="protein sequence ID" value="OAP85536.1"/>
    <property type="molecule type" value="Genomic_DNA"/>
</dbReference>
<dbReference type="SUPFAM" id="SSF52540">
    <property type="entry name" value="P-loop containing nucleoside triphosphate hydrolases"/>
    <property type="match status" value="1"/>
</dbReference>
<evidence type="ECO:0000256" key="5">
    <source>
        <dbReference type="ARBA" id="ARBA00022692"/>
    </source>
</evidence>
<keyword evidence="3" id="KW-1003">Cell membrane</keyword>
<evidence type="ECO:0000259" key="13">
    <source>
        <dbReference type="PROSITE" id="PS50929"/>
    </source>
</evidence>
<dbReference type="PANTHER" id="PTHR24221:SF276">
    <property type="entry name" value="ABC TRANSPORTER, ATP-BINDING_PERMEASE PROTEIN"/>
    <property type="match status" value="1"/>
</dbReference>
<dbReference type="Pfam" id="PF00664">
    <property type="entry name" value="ABC_membrane"/>
    <property type="match status" value="1"/>
</dbReference>
<comment type="caution">
    <text evidence="14">The sequence shown here is derived from an EMBL/GenBank/DDBJ whole genome shotgun (WGS) entry which is preliminary data.</text>
</comment>
<dbReference type="InterPro" id="IPR017871">
    <property type="entry name" value="ABC_transporter-like_CS"/>
</dbReference>
<dbReference type="InterPro" id="IPR003439">
    <property type="entry name" value="ABC_transporter-like_ATP-bd"/>
</dbReference>
<dbReference type="CDD" id="cd18548">
    <property type="entry name" value="ABC_6TM_Tm287_like"/>
    <property type="match status" value="1"/>
</dbReference>
<evidence type="ECO:0000256" key="3">
    <source>
        <dbReference type="ARBA" id="ARBA00022475"/>
    </source>
</evidence>
<proteinExistence type="inferred from homology"/>
<gene>
    <name evidence="14" type="ORF">A4H34_07990</name>
</gene>
<feature type="transmembrane region" description="Helical" evidence="11">
    <location>
        <begin position="126"/>
        <end position="146"/>
    </location>
</feature>